<name>A0ABW4Z7X3_9BACT</name>
<gene>
    <name evidence="3" type="ORF">ACFSW8_03305</name>
</gene>
<feature type="domain" description="ThuA-like" evidence="2">
    <location>
        <begin position="173"/>
        <end position="285"/>
    </location>
</feature>
<keyword evidence="4" id="KW-1185">Reference proteome</keyword>
<keyword evidence="1" id="KW-0732">Signal</keyword>
<evidence type="ECO:0000259" key="2">
    <source>
        <dbReference type="Pfam" id="PF06283"/>
    </source>
</evidence>
<evidence type="ECO:0000256" key="1">
    <source>
        <dbReference type="SAM" id="SignalP"/>
    </source>
</evidence>
<comment type="caution">
    <text evidence="3">The sequence shown here is derived from an EMBL/GenBank/DDBJ whole genome shotgun (WGS) entry which is preliminary data.</text>
</comment>
<dbReference type="InterPro" id="IPR029062">
    <property type="entry name" value="Class_I_gatase-like"/>
</dbReference>
<evidence type="ECO:0000313" key="3">
    <source>
        <dbReference type="EMBL" id="MFD2157922.1"/>
    </source>
</evidence>
<accession>A0ABW4Z7X3</accession>
<proteinExistence type="predicted"/>
<dbReference type="InterPro" id="IPR029010">
    <property type="entry name" value="ThuA-like"/>
</dbReference>
<feature type="chain" id="PRO_5046282674" evidence="1">
    <location>
        <begin position="23"/>
        <end position="290"/>
    </location>
</feature>
<dbReference type="SUPFAM" id="SSF52317">
    <property type="entry name" value="Class I glutamine amidotransferase-like"/>
    <property type="match status" value="1"/>
</dbReference>
<feature type="signal peptide" evidence="1">
    <location>
        <begin position="1"/>
        <end position="22"/>
    </location>
</feature>
<dbReference type="EMBL" id="JBHUJB010000015">
    <property type="protein sequence ID" value="MFD2157922.1"/>
    <property type="molecule type" value="Genomic_DNA"/>
</dbReference>
<protein>
    <submittedName>
        <fullName evidence="3">ThuA domain-containing protein</fullName>
    </submittedName>
</protein>
<sequence length="290" mass="32087">MIKKTLLLSSLALGATSLSLSADTTTSNSDSKDGNIKVLYVTHEPGRYHAYTPQRKIFEEIAKRNNWTLKVMSGSHDEVEEKLASNPDFGKGADVIVYNICMAKSKKLDAPFNIIQTTKEKGIPALLVHCSLHSFWPTYKHGDVTPEGANPKAKTKPEFIAKWKETHPNDEFPSWPNMTGIASTAHGPRKPVDAKPIDSTHPIFKGVEKGYTTAPKAELYNNFITGEDSKNTTILLNGKQGNKEAAILWEHPVGKSKSLSFTLGHDTAEWSQPEFQTIITNSVHYLAKDK</sequence>
<organism evidence="3 4">
    <name type="scientific">Rubritalea tangerina</name>
    <dbReference type="NCBI Taxonomy" id="430798"/>
    <lineage>
        <taxon>Bacteria</taxon>
        <taxon>Pseudomonadati</taxon>
        <taxon>Verrucomicrobiota</taxon>
        <taxon>Verrucomicrobiia</taxon>
        <taxon>Verrucomicrobiales</taxon>
        <taxon>Rubritaleaceae</taxon>
        <taxon>Rubritalea</taxon>
    </lineage>
</organism>
<evidence type="ECO:0000313" key="4">
    <source>
        <dbReference type="Proteomes" id="UP001597389"/>
    </source>
</evidence>
<dbReference type="Pfam" id="PF06283">
    <property type="entry name" value="ThuA"/>
    <property type="match status" value="1"/>
</dbReference>
<dbReference type="Gene3D" id="3.40.50.880">
    <property type="match status" value="1"/>
</dbReference>
<reference evidence="4" key="1">
    <citation type="journal article" date="2019" name="Int. J. Syst. Evol. Microbiol.">
        <title>The Global Catalogue of Microorganisms (GCM) 10K type strain sequencing project: providing services to taxonomists for standard genome sequencing and annotation.</title>
        <authorList>
            <consortium name="The Broad Institute Genomics Platform"/>
            <consortium name="The Broad Institute Genome Sequencing Center for Infectious Disease"/>
            <person name="Wu L."/>
            <person name="Ma J."/>
        </authorList>
    </citation>
    <scope>NUCLEOTIDE SEQUENCE [LARGE SCALE GENOMIC DNA]</scope>
    <source>
        <strain evidence="4">CCUG 57942</strain>
    </source>
</reference>
<dbReference type="RefSeq" id="WP_377090136.1">
    <property type="nucleotide sequence ID" value="NZ_JBHSJL010000014.1"/>
</dbReference>
<dbReference type="Proteomes" id="UP001597389">
    <property type="component" value="Unassembled WGS sequence"/>
</dbReference>